<protein>
    <submittedName>
        <fullName evidence="2">Uncharacterized protein</fullName>
    </submittedName>
</protein>
<evidence type="ECO:0000313" key="2">
    <source>
        <dbReference type="EMBL" id="KAK8043012.1"/>
    </source>
</evidence>
<keyword evidence="3" id="KW-1185">Reference proteome</keyword>
<comment type="caution">
    <text evidence="2">The sequence shown here is derived from an EMBL/GenBank/DDBJ whole genome shotgun (WGS) entry which is preliminary data.</text>
</comment>
<dbReference type="RefSeq" id="XP_066709865.1">
    <property type="nucleotide sequence ID" value="XM_066864904.1"/>
</dbReference>
<evidence type="ECO:0000313" key="3">
    <source>
        <dbReference type="Proteomes" id="UP001480595"/>
    </source>
</evidence>
<dbReference type="Proteomes" id="UP001480595">
    <property type="component" value="Unassembled WGS sequence"/>
</dbReference>
<dbReference type="EMBL" id="JAQQWL010000013">
    <property type="protein sequence ID" value="KAK8043012.1"/>
    <property type="molecule type" value="Genomic_DNA"/>
</dbReference>
<name>A0ABR1T9B3_9PEZI</name>
<accession>A0ABR1T9B3</accession>
<sequence length="118" mass="12915">MFLDGGKAGEDMFCPTRPPSKDEMCPVQVSIDRATISSTDESEMPHWRDRGSEIIVVVASAPVHVPSATITDTWVNSQTGDQVTSEVSGVSFRYSSLLVSVASLAKHHYTLKEMEIKD</sequence>
<evidence type="ECO:0000256" key="1">
    <source>
        <dbReference type="SAM" id="MobiDB-lite"/>
    </source>
</evidence>
<organism evidence="2 3">
    <name type="scientific">Apiospora phragmitis</name>
    <dbReference type="NCBI Taxonomy" id="2905665"/>
    <lineage>
        <taxon>Eukaryota</taxon>
        <taxon>Fungi</taxon>
        <taxon>Dikarya</taxon>
        <taxon>Ascomycota</taxon>
        <taxon>Pezizomycotina</taxon>
        <taxon>Sordariomycetes</taxon>
        <taxon>Xylariomycetidae</taxon>
        <taxon>Amphisphaeriales</taxon>
        <taxon>Apiosporaceae</taxon>
        <taxon>Apiospora</taxon>
    </lineage>
</organism>
<dbReference type="GeneID" id="92097967"/>
<feature type="region of interest" description="Disordered" evidence="1">
    <location>
        <begin position="1"/>
        <end position="21"/>
    </location>
</feature>
<gene>
    <name evidence="2" type="ORF">PG994_013495</name>
</gene>
<reference evidence="2 3" key="1">
    <citation type="submission" date="2023-01" db="EMBL/GenBank/DDBJ databases">
        <title>Analysis of 21 Apiospora genomes using comparative genomics revels a genus with tremendous synthesis potential of carbohydrate active enzymes and secondary metabolites.</title>
        <authorList>
            <person name="Sorensen T."/>
        </authorList>
    </citation>
    <scope>NUCLEOTIDE SEQUENCE [LARGE SCALE GENOMIC DNA]</scope>
    <source>
        <strain evidence="2 3">CBS 135458</strain>
    </source>
</reference>
<proteinExistence type="predicted"/>